<accession>A0AAQ3TEX5</accession>
<evidence type="ECO:0000313" key="3">
    <source>
        <dbReference type="Proteomes" id="UP001341281"/>
    </source>
</evidence>
<proteinExistence type="predicted"/>
<gene>
    <name evidence="2" type="ORF">U9M48_019390</name>
</gene>
<reference evidence="2 3" key="1">
    <citation type="submission" date="2024-02" db="EMBL/GenBank/DDBJ databases">
        <title>High-quality chromosome-scale genome assembly of Pensacola bahiagrass (Paspalum notatum Flugge var. saurae).</title>
        <authorList>
            <person name="Vega J.M."/>
            <person name="Podio M."/>
            <person name="Orjuela J."/>
            <person name="Siena L.A."/>
            <person name="Pessino S.C."/>
            <person name="Combes M.C."/>
            <person name="Mariac C."/>
            <person name="Albertini E."/>
            <person name="Pupilli F."/>
            <person name="Ortiz J.P.A."/>
            <person name="Leblanc O."/>
        </authorList>
    </citation>
    <scope>NUCLEOTIDE SEQUENCE [LARGE SCALE GENOMIC DNA]</scope>
    <source>
        <strain evidence="2">R1</strain>
        <tissue evidence="2">Leaf</tissue>
    </source>
</reference>
<feature type="region of interest" description="Disordered" evidence="1">
    <location>
        <begin position="1"/>
        <end position="26"/>
    </location>
</feature>
<evidence type="ECO:0000256" key="1">
    <source>
        <dbReference type="SAM" id="MobiDB-lite"/>
    </source>
</evidence>
<dbReference type="AlphaFoldDB" id="A0AAQ3TEX5"/>
<keyword evidence="3" id="KW-1185">Reference proteome</keyword>
<protein>
    <submittedName>
        <fullName evidence="2">Uncharacterized protein</fullName>
    </submittedName>
</protein>
<organism evidence="2 3">
    <name type="scientific">Paspalum notatum var. saurae</name>
    <dbReference type="NCBI Taxonomy" id="547442"/>
    <lineage>
        <taxon>Eukaryota</taxon>
        <taxon>Viridiplantae</taxon>
        <taxon>Streptophyta</taxon>
        <taxon>Embryophyta</taxon>
        <taxon>Tracheophyta</taxon>
        <taxon>Spermatophyta</taxon>
        <taxon>Magnoliopsida</taxon>
        <taxon>Liliopsida</taxon>
        <taxon>Poales</taxon>
        <taxon>Poaceae</taxon>
        <taxon>PACMAD clade</taxon>
        <taxon>Panicoideae</taxon>
        <taxon>Andropogonodae</taxon>
        <taxon>Paspaleae</taxon>
        <taxon>Paspalinae</taxon>
        <taxon>Paspalum</taxon>
    </lineage>
</organism>
<evidence type="ECO:0000313" key="2">
    <source>
        <dbReference type="EMBL" id="WVZ70747.1"/>
    </source>
</evidence>
<name>A0AAQ3TEX5_PASNO</name>
<dbReference type="EMBL" id="CP144748">
    <property type="protein sequence ID" value="WVZ70747.1"/>
    <property type="molecule type" value="Genomic_DNA"/>
</dbReference>
<sequence>MMNAAHLGDENALEMPEHHKNGKRRSLTASADAPFIVNVLQISRNCCRYLLVDSLGMDSPDQRLWILMEFYR</sequence>
<dbReference type="Proteomes" id="UP001341281">
    <property type="component" value="Chromosome 04"/>
</dbReference>